<dbReference type="EMBL" id="CP081958">
    <property type="protein sequence ID" value="QZP37751.1"/>
    <property type="molecule type" value="Genomic_DNA"/>
</dbReference>
<dbReference type="RefSeq" id="WP_222607559.1">
    <property type="nucleotide sequence ID" value="NZ_CP081958.1"/>
</dbReference>
<dbReference type="AlphaFoldDB" id="A0A8T8WD49"/>
<keyword evidence="3" id="KW-1185">Reference proteome</keyword>
<dbReference type="GeneID" id="67176635"/>
<accession>A0A8T8WD49</accession>
<evidence type="ECO:0000313" key="2">
    <source>
        <dbReference type="EMBL" id="QZP37751.1"/>
    </source>
</evidence>
<protein>
    <submittedName>
        <fullName evidence="2">Uncharacterized protein</fullName>
    </submittedName>
</protein>
<gene>
    <name evidence="2" type="ORF">K6T50_00795</name>
</gene>
<proteinExistence type="predicted"/>
<dbReference type="Proteomes" id="UP000826254">
    <property type="component" value="Chromosome"/>
</dbReference>
<evidence type="ECO:0000256" key="1">
    <source>
        <dbReference type="SAM" id="MobiDB-lite"/>
    </source>
</evidence>
<organism evidence="2 3">
    <name type="scientific">Halobaculum magnesiiphilum</name>
    <dbReference type="NCBI Taxonomy" id="1017351"/>
    <lineage>
        <taxon>Archaea</taxon>
        <taxon>Methanobacteriati</taxon>
        <taxon>Methanobacteriota</taxon>
        <taxon>Stenosarchaea group</taxon>
        <taxon>Halobacteria</taxon>
        <taxon>Halobacteriales</taxon>
        <taxon>Haloferacaceae</taxon>
        <taxon>Halobaculum</taxon>
    </lineage>
</organism>
<reference evidence="2 3" key="1">
    <citation type="journal article" date="2021" name="Int. J. Syst. Evol. Microbiol.">
        <title>Halobaculum halophilum sp. nov. and Halobaculum salinum sp. nov., isolated from salt lake and saline soil.</title>
        <authorList>
            <person name="Cui H.L."/>
            <person name="Shi X.W."/>
            <person name="Yin X.M."/>
            <person name="Yang X.Y."/>
            <person name="Hou J."/>
            <person name="Zhu L."/>
        </authorList>
    </citation>
    <scope>NUCLEOTIDE SEQUENCE [LARGE SCALE GENOMIC DNA]</scope>
    <source>
        <strain evidence="2 3">NBRC 109044</strain>
    </source>
</reference>
<name>A0A8T8WD49_9EURY</name>
<feature type="compositionally biased region" description="Low complexity" evidence="1">
    <location>
        <begin position="29"/>
        <end position="47"/>
    </location>
</feature>
<feature type="region of interest" description="Disordered" evidence="1">
    <location>
        <begin position="1"/>
        <end position="60"/>
    </location>
</feature>
<evidence type="ECO:0000313" key="3">
    <source>
        <dbReference type="Proteomes" id="UP000826254"/>
    </source>
</evidence>
<dbReference type="KEGG" id="hmp:K6T50_00795"/>
<sequence>MQVSSTTTGDPWAGASTESTGTRHSRAEPALGGSTATTSASNTEAPSGAGNSSGPLVGRIEQSGWTQDDLQLLLQVLQILALLAAAYAAYNSQ</sequence>